<name>G5KEH2_9STRE</name>
<keyword evidence="2" id="KW-1185">Reference proteome</keyword>
<evidence type="ECO:0000313" key="1">
    <source>
        <dbReference type="EMBL" id="EHJ56051.1"/>
    </source>
</evidence>
<evidence type="ECO:0000313" key="2">
    <source>
        <dbReference type="Proteomes" id="UP000005388"/>
    </source>
</evidence>
<dbReference type="EMBL" id="AEUZ02000001">
    <property type="protein sequence ID" value="EHJ56051.1"/>
    <property type="molecule type" value="Genomic_DNA"/>
</dbReference>
<dbReference type="Proteomes" id="UP000005388">
    <property type="component" value="Unassembled WGS sequence"/>
</dbReference>
<dbReference type="AlphaFoldDB" id="G5KEH2"/>
<dbReference type="STRING" id="764291.STRUR_0806"/>
<sequence>MINELINTYGINKEHAQKIMQLDEHSRKAKLAELSDWLKSPVIKFEVKNG</sequence>
<organism evidence="1 2">
    <name type="scientific">Streptococcus urinalis 2285-97</name>
    <dbReference type="NCBI Taxonomy" id="764291"/>
    <lineage>
        <taxon>Bacteria</taxon>
        <taxon>Bacillati</taxon>
        <taxon>Bacillota</taxon>
        <taxon>Bacilli</taxon>
        <taxon>Lactobacillales</taxon>
        <taxon>Streptococcaceae</taxon>
        <taxon>Streptococcus</taxon>
    </lineage>
</organism>
<proteinExistence type="predicted"/>
<accession>G5KEH2</accession>
<reference evidence="1 2" key="1">
    <citation type="journal article" date="2014" name="Int. J. Syst. Evol. Microbiol.">
        <title>Phylogenomics and the dynamic genome evolution of the genus Streptococcus.</title>
        <authorList>
            <consortium name="The Broad Institute Genome Sequencing Platform"/>
            <person name="Richards V.P."/>
            <person name="Palmer S.R."/>
            <person name="Pavinski Bitar P.D."/>
            <person name="Qin X."/>
            <person name="Weinstock G.M."/>
            <person name="Highlander S.K."/>
            <person name="Town C.D."/>
            <person name="Burne R.A."/>
            <person name="Stanhope M.J."/>
        </authorList>
    </citation>
    <scope>NUCLEOTIDE SEQUENCE [LARGE SCALE GENOMIC DNA]</scope>
    <source>
        <strain evidence="1 2">2285-97</strain>
    </source>
</reference>
<protein>
    <submittedName>
        <fullName evidence="1">Uncharacterized protein</fullName>
    </submittedName>
</protein>
<comment type="caution">
    <text evidence="1">The sequence shown here is derived from an EMBL/GenBank/DDBJ whole genome shotgun (WGS) entry which is preliminary data.</text>
</comment>
<gene>
    <name evidence="1" type="ORF">STRUR_0806</name>
</gene>
<dbReference type="RefSeq" id="WP_006738823.1">
    <property type="nucleotide sequence ID" value="NZ_AEUZ02000001.1"/>
</dbReference>